<protein>
    <submittedName>
        <fullName evidence="3">Sugar phosphate isomerase/epimerase</fullName>
    </submittedName>
</protein>
<feature type="region of interest" description="Disordered" evidence="1">
    <location>
        <begin position="1"/>
        <end position="20"/>
    </location>
</feature>
<accession>A0A9X2AZ07</accession>
<dbReference type="PANTHER" id="PTHR12110">
    <property type="entry name" value="HYDROXYPYRUVATE ISOMERASE"/>
    <property type="match status" value="1"/>
</dbReference>
<comment type="caution">
    <text evidence="3">The sequence shown here is derived from an EMBL/GenBank/DDBJ whole genome shotgun (WGS) entry which is preliminary data.</text>
</comment>
<keyword evidence="4" id="KW-1185">Reference proteome</keyword>
<evidence type="ECO:0000313" key="3">
    <source>
        <dbReference type="EMBL" id="MCJ7858313.1"/>
    </source>
</evidence>
<dbReference type="Pfam" id="PF01261">
    <property type="entry name" value="AP_endonuc_2"/>
    <property type="match status" value="1"/>
</dbReference>
<dbReference type="AlphaFoldDB" id="A0A9X2AZ07"/>
<dbReference type="Proteomes" id="UP001139207">
    <property type="component" value="Unassembled WGS sequence"/>
</dbReference>
<name>A0A9X2AZ07_9CORY</name>
<proteinExistence type="predicted"/>
<dbReference type="InterPro" id="IPR013022">
    <property type="entry name" value="Xyl_isomerase-like_TIM-brl"/>
</dbReference>
<dbReference type="PANTHER" id="PTHR12110:SF48">
    <property type="entry name" value="BLL3656 PROTEIN"/>
    <property type="match status" value="1"/>
</dbReference>
<reference evidence="3" key="1">
    <citation type="submission" date="2022-04" db="EMBL/GenBank/DDBJ databases">
        <title>Corynebacterium kalidii LD5P10.</title>
        <authorList>
            <person name="Sun J.Q."/>
        </authorList>
    </citation>
    <scope>NUCLEOTIDE SEQUENCE</scope>
    <source>
        <strain evidence="3">LD5P10</strain>
    </source>
</reference>
<organism evidence="3 4">
    <name type="scientific">Corynebacterium kalidii</name>
    <dbReference type="NCBI Taxonomy" id="2931982"/>
    <lineage>
        <taxon>Bacteria</taxon>
        <taxon>Bacillati</taxon>
        <taxon>Actinomycetota</taxon>
        <taxon>Actinomycetes</taxon>
        <taxon>Mycobacteriales</taxon>
        <taxon>Corynebacteriaceae</taxon>
        <taxon>Corynebacterium</taxon>
    </lineage>
</organism>
<dbReference type="InterPro" id="IPR050312">
    <property type="entry name" value="IolE/XylAMocC-like"/>
</dbReference>
<dbReference type="RefSeq" id="WP_244804044.1">
    <property type="nucleotide sequence ID" value="NZ_JALIEA010000012.1"/>
</dbReference>
<evidence type="ECO:0000313" key="4">
    <source>
        <dbReference type="Proteomes" id="UP001139207"/>
    </source>
</evidence>
<feature type="compositionally biased region" description="Basic residues" evidence="1">
    <location>
        <begin position="1"/>
        <end position="13"/>
    </location>
</feature>
<dbReference type="Gene3D" id="3.20.20.150">
    <property type="entry name" value="Divalent-metal-dependent TIM barrel enzymes"/>
    <property type="match status" value="1"/>
</dbReference>
<sequence length="287" mass="30365">MTPPRKRPQKGPRTRPLGLAPLSALTVPPDRLVRLAAEAGFDFVGLRVLAVTDSEPVHDLSPGSALLADTLTALEETGLSVVDAEFLRIDADTGRDTWLPALEASQAVGATRFTVAAGDDDLARLTDTLGRLVQDAAAFGVVPALEPISYRSVRSLPVAAGIASATGARVLPDTLHLARFDATADELAAVADLVDMVQLCDSPARPPATLEGLVEESRARRLAPGDRDQDLAGYLRPLRDDLPVSVECPHDGELARRGAAEWIRHLHDSATHLLDSITPTPTGGQTP</sequence>
<dbReference type="EMBL" id="JALIEA010000012">
    <property type="protein sequence ID" value="MCJ7858313.1"/>
    <property type="molecule type" value="Genomic_DNA"/>
</dbReference>
<dbReference type="InterPro" id="IPR036237">
    <property type="entry name" value="Xyl_isomerase-like_sf"/>
</dbReference>
<dbReference type="GO" id="GO:0016853">
    <property type="term" value="F:isomerase activity"/>
    <property type="evidence" value="ECO:0007669"/>
    <property type="project" value="UniProtKB-KW"/>
</dbReference>
<keyword evidence="3" id="KW-0413">Isomerase</keyword>
<feature type="domain" description="Xylose isomerase-like TIM barrel" evidence="2">
    <location>
        <begin position="33"/>
        <end position="264"/>
    </location>
</feature>
<gene>
    <name evidence="3" type="ORF">MUN33_06230</name>
</gene>
<evidence type="ECO:0000259" key="2">
    <source>
        <dbReference type="Pfam" id="PF01261"/>
    </source>
</evidence>
<dbReference type="SUPFAM" id="SSF51658">
    <property type="entry name" value="Xylose isomerase-like"/>
    <property type="match status" value="1"/>
</dbReference>
<evidence type="ECO:0000256" key="1">
    <source>
        <dbReference type="SAM" id="MobiDB-lite"/>
    </source>
</evidence>